<gene>
    <name evidence="11" type="ORF">E2N92_06275</name>
</gene>
<dbReference type="GO" id="GO:0005524">
    <property type="term" value="F:ATP binding"/>
    <property type="evidence" value="ECO:0007669"/>
    <property type="project" value="UniProtKB-KW"/>
</dbReference>
<dbReference type="OrthoDB" id="24644at2157"/>
<reference evidence="11" key="1">
    <citation type="journal article" date="2005" name="Int. J. Syst. Evol. Microbiol.">
        <title>Methanofollis formosanus sp. nov., isolated from a fish pond.</title>
        <authorList>
            <person name="Wu S.Y."/>
            <person name="Chen S.C."/>
            <person name="Lai M.C."/>
        </authorList>
    </citation>
    <scope>NUCLEOTIDE SEQUENCE</scope>
    <source>
        <strain evidence="11">ML15</strain>
    </source>
</reference>
<dbReference type="InterPro" id="IPR003593">
    <property type="entry name" value="AAA+_ATPase"/>
</dbReference>
<dbReference type="Proteomes" id="UP000826709">
    <property type="component" value="Chromosome"/>
</dbReference>
<organism evidence="11 12">
    <name type="scientific">Methanofollis formosanus</name>
    <dbReference type="NCBI Taxonomy" id="299308"/>
    <lineage>
        <taxon>Archaea</taxon>
        <taxon>Methanobacteriati</taxon>
        <taxon>Methanobacteriota</taxon>
        <taxon>Stenosarchaea group</taxon>
        <taxon>Methanomicrobia</taxon>
        <taxon>Methanomicrobiales</taxon>
        <taxon>Methanomicrobiaceae</taxon>
        <taxon>Methanofollis</taxon>
    </lineage>
</organism>
<dbReference type="AlphaFoldDB" id="A0A8G1EFR9"/>
<dbReference type="EC" id="7.6.2.8" evidence="7"/>
<evidence type="ECO:0000256" key="5">
    <source>
        <dbReference type="ARBA" id="ARBA00050590"/>
    </source>
</evidence>
<evidence type="ECO:0000256" key="7">
    <source>
        <dbReference type="ARBA" id="ARBA00066387"/>
    </source>
</evidence>
<dbReference type="CDD" id="cd03214">
    <property type="entry name" value="ABC_Iron-Siderophores_B12_Hemin"/>
    <property type="match status" value="1"/>
</dbReference>
<evidence type="ECO:0000256" key="6">
    <source>
        <dbReference type="ARBA" id="ARBA00058960"/>
    </source>
</evidence>
<evidence type="ECO:0000256" key="4">
    <source>
        <dbReference type="ARBA" id="ARBA00022967"/>
    </source>
</evidence>
<comment type="catalytic activity">
    <reaction evidence="5">
        <text>an R-cob(III)alamin(out) + ATP + H2O = an R-cob(III)alamin(in) + ADP + phosphate + H(+)</text>
        <dbReference type="Rhea" id="RHEA:17873"/>
        <dbReference type="ChEBI" id="CHEBI:15377"/>
        <dbReference type="ChEBI" id="CHEBI:15378"/>
        <dbReference type="ChEBI" id="CHEBI:30616"/>
        <dbReference type="ChEBI" id="CHEBI:43474"/>
        <dbReference type="ChEBI" id="CHEBI:140785"/>
        <dbReference type="ChEBI" id="CHEBI:456216"/>
        <dbReference type="EC" id="7.6.2.8"/>
    </reaction>
</comment>
<dbReference type="SUPFAM" id="SSF52540">
    <property type="entry name" value="P-loop containing nucleoside triphosphate hydrolases"/>
    <property type="match status" value="1"/>
</dbReference>
<dbReference type="RefSeq" id="WP_220682834.1">
    <property type="nucleotide sequence ID" value="NZ_CP037968.1"/>
</dbReference>
<dbReference type="InterPro" id="IPR003439">
    <property type="entry name" value="ABC_transporter-like_ATP-bd"/>
</dbReference>
<dbReference type="FunFam" id="3.40.50.300:FF:000134">
    <property type="entry name" value="Iron-enterobactin ABC transporter ATP-binding protein"/>
    <property type="match status" value="1"/>
</dbReference>
<proteinExistence type="predicted"/>
<evidence type="ECO:0000313" key="12">
    <source>
        <dbReference type="Proteomes" id="UP000826709"/>
    </source>
</evidence>
<evidence type="ECO:0000256" key="8">
    <source>
        <dbReference type="ARBA" id="ARBA00073649"/>
    </source>
</evidence>
<dbReference type="Gene3D" id="3.40.50.300">
    <property type="entry name" value="P-loop containing nucleotide triphosphate hydrolases"/>
    <property type="match status" value="1"/>
</dbReference>
<dbReference type="PROSITE" id="PS00211">
    <property type="entry name" value="ABC_TRANSPORTER_1"/>
    <property type="match status" value="1"/>
</dbReference>
<dbReference type="SMART" id="SM00382">
    <property type="entry name" value="AAA"/>
    <property type="match status" value="1"/>
</dbReference>
<accession>A0A8G1EFR9</accession>
<dbReference type="NCBIfam" id="NF010068">
    <property type="entry name" value="PRK13548.1"/>
    <property type="match status" value="1"/>
</dbReference>
<dbReference type="InterPro" id="IPR017871">
    <property type="entry name" value="ABC_transporter-like_CS"/>
</dbReference>
<dbReference type="GO" id="GO:0015420">
    <property type="term" value="F:ABC-type vitamin B12 transporter activity"/>
    <property type="evidence" value="ECO:0007669"/>
    <property type="project" value="UniProtKB-EC"/>
</dbReference>
<keyword evidence="12" id="KW-1185">Reference proteome</keyword>
<dbReference type="PANTHER" id="PTHR42794">
    <property type="entry name" value="HEMIN IMPORT ATP-BINDING PROTEIN HMUV"/>
    <property type="match status" value="1"/>
</dbReference>
<dbReference type="Pfam" id="PF00005">
    <property type="entry name" value="ABC_tran"/>
    <property type="match status" value="1"/>
</dbReference>
<reference evidence="11" key="2">
    <citation type="submission" date="2019-03" db="EMBL/GenBank/DDBJ databases">
        <authorList>
            <person name="Chen S.-C."/>
            <person name="Wu S.-Y."/>
            <person name="Lai M.-C."/>
        </authorList>
    </citation>
    <scope>NUCLEOTIDE SEQUENCE</scope>
    <source>
        <strain evidence="11">ML15</strain>
    </source>
</reference>
<keyword evidence="2" id="KW-0547">Nucleotide-binding</keyword>
<sequence length="426" mass="45277">MTAEMIRAEDLDVRYGDVRVLDAVSLAVNEGTFIGILGPNGCGKTTLIRAISRVIDPAAGAVYVDGRDVGEYSPRELATRLGAVPQETAVSFGFTVEEIVQMGRHPYLGRLSSMKEADYAVCREAMDLTSTTHLADRLITEISGGERQRVLIARALAQQPKAMLLDEPTSHLDINHQIEVLSIIRGLTPAVTVVAVFHDLNLAAYFCDRVILMEKAKIVAVGTPEEVLTDANIRQVFGVPMMVRTHPLTGRPYLVPRYEPAASPTLSGGTPVCVHVVCGGGTGAETMYALSSQGYQVTAGVLSANDSDCTTAEGLGIPVVKESPFAPISEGSLAEYTALLKETDAVVITEMPIGAGNIANLRALEQFPALKVFVLARDGAPLSSRDYTGGEATALFSSLCRNGAVAVRDIPALVAHLASLRSGTER</sequence>
<dbReference type="PROSITE" id="PS50893">
    <property type="entry name" value="ABC_TRANSPORTER_2"/>
    <property type="match status" value="1"/>
</dbReference>
<evidence type="ECO:0000256" key="9">
    <source>
        <dbReference type="ARBA" id="ARBA00077139"/>
    </source>
</evidence>
<evidence type="ECO:0000256" key="3">
    <source>
        <dbReference type="ARBA" id="ARBA00022840"/>
    </source>
</evidence>
<evidence type="ECO:0000256" key="2">
    <source>
        <dbReference type="ARBA" id="ARBA00022741"/>
    </source>
</evidence>
<name>A0A8G1EFR9_9EURY</name>
<comment type="function">
    <text evidence="6">Required for corrinoid utilization. Probably part of the ABC transporter complex BtuCDF involved in cobalamin (vitamin B12) import. Probably responsible for energy coupling to the transport system.</text>
</comment>
<dbReference type="KEGG" id="mfk:E2N92_06275"/>
<evidence type="ECO:0000313" key="11">
    <source>
        <dbReference type="EMBL" id="QYZ79063.1"/>
    </source>
</evidence>
<keyword evidence="3 11" id="KW-0067">ATP-binding</keyword>
<dbReference type="EMBL" id="CP037968">
    <property type="protein sequence ID" value="QYZ79063.1"/>
    <property type="molecule type" value="Genomic_DNA"/>
</dbReference>
<dbReference type="GO" id="GO:0016887">
    <property type="term" value="F:ATP hydrolysis activity"/>
    <property type="evidence" value="ECO:0007669"/>
    <property type="project" value="InterPro"/>
</dbReference>
<feature type="domain" description="ABC transporter" evidence="10">
    <location>
        <begin position="6"/>
        <end position="240"/>
    </location>
</feature>
<dbReference type="InterPro" id="IPR027417">
    <property type="entry name" value="P-loop_NTPase"/>
</dbReference>
<keyword evidence="4" id="KW-1278">Translocase</keyword>
<keyword evidence="1" id="KW-0813">Transport</keyword>
<dbReference type="PANTHER" id="PTHR42794:SF1">
    <property type="entry name" value="HEMIN IMPORT ATP-BINDING PROTEIN HMUV"/>
    <property type="match status" value="1"/>
</dbReference>
<evidence type="ECO:0000259" key="10">
    <source>
        <dbReference type="PROSITE" id="PS50893"/>
    </source>
</evidence>
<protein>
    <recommendedName>
        <fullName evidence="8">Cobalamin import ATP-binding protein BtuD</fullName>
        <ecNumber evidence="7">7.6.2.8</ecNumber>
    </recommendedName>
    <alternativeName>
        <fullName evidence="9">Vitamin B12-transporting ATPase</fullName>
    </alternativeName>
</protein>
<evidence type="ECO:0000256" key="1">
    <source>
        <dbReference type="ARBA" id="ARBA00022448"/>
    </source>
</evidence>